<dbReference type="RefSeq" id="WP_068424874.1">
    <property type="nucleotide sequence ID" value="NZ_LVHI01000012.1"/>
</dbReference>
<dbReference type="PROSITE" id="PS00194">
    <property type="entry name" value="THIOREDOXIN_1"/>
    <property type="match status" value="1"/>
</dbReference>
<dbReference type="PROSITE" id="PS51352">
    <property type="entry name" value="THIOREDOXIN_2"/>
    <property type="match status" value="1"/>
</dbReference>
<reference evidence="2 3" key="1">
    <citation type="submission" date="2016-03" db="EMBL/GenBank/DDBJ databases">
        <title>Genome sequence of Rhodococcus kyotonensis KB10.</title>
        <authorList>
            <person name="Jeong H."/>
            <person name="Hong C.E."/>
            <person name="Jo S.H."/>
            <person name="Park J.M."/>
        </authorList>
    </citation>
    <scope>NUCLEOTIDE SEQUENCE [LARGE SCALE GENOMIC DNA]</scope>
    <source>
        <strain evidence="2 3">KB10</strain>
    </source>
</reference>
<sequence>MTGITVLVIAVIAAVSLGLAIRHRSGRVIDTSGATVPQELHTLLESAGARPGAPTVLHFSAEWCGPCAAVRRVVGQVLADTDGPVDLEVDIDDHPELARELGVLSLPTTFVLDRELAQRARIPGVPTAASLRSALLDL</sequence>
<organism evidence="2 3">
    <name type="scientific">Rhodococcoides kyotonense</name>
    <dbReference type="NCBI Taxonomy" id="398843"/>
    <lineage>
        <taxon>Bacteria</taxon>
        <taxon>Bacillati</taxon>
        <taxon>Actinomycetota</taxon>
        <taxon>Actinomycetes</taxon>
        <taxon>Mycobacteriales</taxon>
        <taxon>Nocardiaceae</taxon>
        <taxon>Rhodococcoides</taxon>
    </lineage>
</organism>
<dbReference type="InterPro" id="IPR013766">
    <property type="entry name" value="Thioredoxin_domain"/>
</dbReference>
<dbReference type="SUPFAM" id="SSF52833">
    <property type="entry name" value="Thioredoxin-like"/>
    <property type="match status" value="1"/>
</dbReference>
<protein>
    <submittedName>
        <fullName evidence="2">Thiol reductase thioredoxin</fullName>
    </submittedName>
</protein>
<dbReference type="InterPro" id="IPR036249">
    <property type="entry name" value="Thioredoxin-like_sf"/>
</dbReference>
<dbReference type="PANTHER" id="PTHR43601">
    <property type="entry name" value="THIOREDOXIN, MITOCHONDRIAL"/>
    <property type="match status" value="1"/>
</dbReference>
<dbReference type="GO" id="GO:0045454">
    <property type="term" value="P:cell redox homeostasis"/>
    <property type="evidence" value="ECO:0007669"/>
    <property type="project" value="TreeGrafter"/>
</dbReference>
<dbReference type="PANTHER" id="PTHR43601:SF3">
    <property type="entry name" value="THIOREDOXIN, MITOCHONDRIAL"/>
    <property type="match status" value="1"/>
</dbReference>
<evidence type="ECO:0000313" key="3">
    <source>
        <dbReference type="Proteomes" id="UP000077519"/>
    </source>
</evidence>
<dbReference type="EMBL" id="LVHI01000012">
    <property type="protein sequence ID" value="OAK54528.1"/>
    <property type="molecule type" value="Genomic_DNA"/>
</dbReference>
<dbReference type="Pfam" id="PF00085">
    <property type="entry name" value="Thioredoxin"/>
    <property type="match status" value="1"/>
</dbReference>
<dbReference type="Proteomes" id="UP000077519">
    <property type="component" value="Unassembled WGS sequence"/>
</dbReference>
<gene>
    <name evidence="2" type="ORF">A3K89_04005</name>
</gene>
<accession>A0A177YHD8</accession>
<dbReference type="InterPro" id="IPR017937">
    <property type="entry name" value="Thioredoxin_CS"/>
</dbReference>
<proteinExistence type="predicted"/>
<dbReference type="Gene3D" id="3.40.30.10">
    <property type="entry name" value="Glutaredoxin"/>
    <property type="match status" value="1"/>
</dbReference>
<keyword evidence="3" id="KW-1185">Reference proteome</keyword>
<dbReference type="AlphaFoldDB" id="A0A177YHD8"/>
<comment type="caution">
    <text evidence="2">The sequence shown here is derived from an EMBL/GenBank/DDBJ whole genome shotgun (WGS) entry which is preliminary data.</text>
</comment>
<evidence type="ECO:0000313" key="2">
    <source>
        <dbReference type="EMBL" id="OAK54528.1"/>
    </source>
</evidence>
<dbReference type="CDD" id="cd02947">
    <property type="entry name" value="TRX_family"/>
    <property type="match status" value="1"/>
</dbReference>
<name>A0A177YHD8_9NOCA</name>
<evidence type="ECO:0000259" key="1">
    <source>
        <dbReference type="PROSITE" id="PS51352"/>
    </source>
</evidence>
<feature type="domain" description="Thioredoxin" evidence="1">
    <location>
        <begin position="6"/>
        <end position="138"/>
    </location>
</feature>